<accession>A0A8B8DY27</accession>
<dbReference type="Proteomes" id="UP000694844">
    <property type="component" value="Chromosome 4"/>
</dbReference>
<evidence type="ECO:0000313" key="5">
    <source>
        <dbReference type="RefSeq" id="XP_022331891.1"/>
    </source>
</evidence>
<dbReference type="Gene3D" id="2.130.10.10">
    <property type="entry name" value="YVTN repeat-like/Quinoprotein amine dehydrogenase"/>
    <property type="match status" value="1"/>
</dbReference>
<dbReference type="InterPro" id="IPR015943">
    <property type="entry name" value="WD40/YVTN_repeat-like_dom_sf"/>
</dbReference>
<evidence type="ECO:0000256" key="2">
    <source>
        <dbReference type="ARBA" id="ARBA00022737"/>
    </source>
</evidence>
<keyword evidence="2" id="KW-0677">Repeat</keyword>
<organism evidence="4 5">
    <name type="scientific">Crassostrea virginica</name>
    <name type="common">Eastern oyster</name>
    <dbReference type="NCBI Taxonomy" id="6565"/>
    <lineage>
        <taxon>Eukaryota</taxon>
        <taxon>Metazoa</taxon>
        <taxon>Spiralia</taxon>
        <taxon>Lophotrochozoa</taxon>
        <taxon>Mollusca</taxon>
        <taxon>Bivalvia</taxon>
        <taxon>Autobranchia</taxon>
        <taxon>Pteriomorphia</taxon>
        <taxon>Ostreida</taxon>
        <taxon>Ostreoidea</taxon>
        <taxon>Ostreidae</taxon>
        <taxon>Crassostrea</taxon>
    </lineage>
</organism>
<dbReference type="InterPro" id="IPR036322">
    <property type="entry name" value="WD40_repeat_dom_sf"/>
</dbReference>
<name>A0A8B8DY27_CRAVI</name>
<proteinExistence type="predicted"/>
<dbReference type="PANTHER" id="PTHR19854:SF1">
    <property type="entry name" value="GUANINE NUCLEOTIDE-BINDING PROTEIN SUBUNIT BETA-LIKE PROTEIN 1"/>
    <property type="match status" value="1"/>
</dbReference>
<dbReference type="OrthoDB" id="7668193at2759"/>
<dbReference type="PROSITE" id="PS50082">
    <property type="entry name" value="WD_REPEATS_2"/>
    <property type="match status" value="1"/>
</dbReference>
<dbReference type="RefSeq" id="XP_022331891.1">
    <property type="nucleotide sequence ID" value="XM_022476183.1"/>
</dbReference>
<keyword evidence="4" id="KW-1185">Reference proteome</keyword>
<dbReference type="InterPro" id="IPR001680">
    <property type="entry name" value="WD40_rpt"/>
</dbReference>
<evidence type="ECO:0000313" key="4">
    <source>
        <dbReference type="Proteomes" id="UP000694844"/>
    </source>
</evidence>
<reference evidence="5" key="1">
    <citation type="submission" date="2025-08" db="UniProtKB">
        <authorList>
            <consortium name="RefSeq"/>
        </authorList>
    </citation>
    <scope>IDENTIFICATION</scope>
    <source>
        <tissue evidence="5">Whole sample</tissue>
    </source>
</reference>
<dbReference type="SUPFAM" id="SSF50978">
    <property type="entry name" value="WD40 repeat-like"/>
    <property type="match status" value="1"/>
</dbReference>
<dbReference type="PANTHER" id="PTHR19854">
    <property type="entry name" value="TRANSDUCIN BETA-LIKE 3"/>
    <property type="match status" value="1"/>
</dbReference>
<evidence type="ECO:0000256" key="3">
    <source>
        <dbReference type="PROSITE-ProRule" id="PRU00221"/>
    </source>
</evidence>
<gene>
    <name evidence="5" type="primary">LOC111129715</name>
</gene>
<protein>
    <submittedName>
        <fullName evidence="5">Guanine nucleotide-binding protein subunit beta-like protein 1</fullName>
    </submittedName>
</protein>
<feature type="repeat" description="WD" evidence="3">
    <location>
        <begin position="149"/>
        <end position="182"/>
    </location>
</feature>
<evidence type="ECO:0000256" key="1">
    <source>
        <dbReference type="ARBA" id="ARBA00022574"/>
    </source>
</evidence>
<dbReference type="Pfam" id="PF00400">
    <property type="entry name" value="WD40"/>
    <property type="match status" value="3"/>
</dbReference>
<keyword evidence="1 3" id="KW-0853">WD repeat</keyword>
<dbReference type="PROSITE" id="PS50294">
    <property type="entry name" value="WD_REPEATS_REGION"/>
    <property type="match status" value="1"/>
</dbReference>
<dbReference type="SMART" id="SM00320">
    <property type="entry name" value="WD40"/>
    <property type="match status" value="4"/>
</dbReference>
<dbReference type="AlphaFoldDB" id="A0A8B8DY27"/>
<sequence>MSAIDLYDIKTLQKMGTLCNSKSEFGMTMSIKSISNTSKFLVGYEDGSIALWDSKQSQMFCKAKLFEECVMCLDYSFEVNLGISGSPSNLLSTWHKTEDKIQKGTTLEVTNPGFNDMKIRGDNKIIASAGWDHKVRIFGVKRLRPLAVLSYHKDSVQCLAFSHDNMLACGSKDHHISLWKLY</sequence>
<dbReference type="KEGG" id="cvn:111129715"/>
<dbReference type="GeneID" id="111129715"/>